<feature type="transmembrane region" description="Helical" evidence="10">
    <location>
        <begin position="412"/>
        <end position="436"/>
    </location>
</feature>
<feature type="region of interest" description="Disordered" evidence="9">
    <location>
        <begin position="61"/>
        <end position="81"/>
    </location>
</feature>
<feature type="non-terminal residue" evidence="12">
    <location>
        <position position="1"/>
    </location>
</feature>
<feature type="transmembrane region" description="Helical" evidence="10">
    <location>
        <begin position="271"/>
        <end position="289"/>
    </location>
</feature>
<keyword evidence="3" id="KW-0813">Transport</keyword>
<keyword evidence="7 10" id="KW-0472">Membrane</keyword>
<keyword evidence="4 10" id="KW-0812">Transmembrane</keyword>
<reference evidence="12 13" key="1">
    <citation type="submission" date="2022-05" db="EMBL/GenBank/DDBJ databases">
        <authorList>
            <consortium name="Genoscope - CEA"/>
            <person name="William W."/>
        </authorList>
    </citation>
    <scope>NUCLEOTIDE SEQUENCE [LARGE SCALE GENOMIC DNA]</scope>
</reference>
<name>A0ABN8RX30_9CNID</name>
<dbReference type="Proteomes" id="UP001159405">
    <property type="component" value="Unassembled WGS sequence"/>
</dbReference>
<feature type="domain" description="Amino acid transporter transmembrane" evidence="11">
    <location>
        <begin position="84"/>
        <end position="465"/>
    </location>
</feature>
<evidence type="ECO:0000256" key="3">
    <source>
        <dbReference type="ARBA" id="ARBA00022448"/>
    </source>
</evidence>
<keyword evidence="13" id="KW-1185">Reference proteome</keyword>
<dbReference type="Pfam" id="PF01490">
    <property type="entry name" value="Aa_trans"/>
    <property type="match status" value="1"/>
</dbReference>
<feature type="transmembrane region" description="Helical" evidence="10">
    <location>
        <begin position="232"/>
        <end position="251"/>
    </location>
</feature>
<comment type="similarity">
    <text evidence="2">Belongs to the amino acid/polyamine transporter 2 family.</text>
</comment>
<dbReference type="InterPro" id="IPR013057">
    <property type="entry name" value="AA_transpt_TM"/>
</dbReference>
<keyword evidence="6 10" id="KW-1133">Transmembrane helix</keyword>
<proteinExistence type="inferred from homology"/>
<sequence length="482" mass="53266">SKLRRLSCFTKALKKSDCVKHFQGCAGQKRGKEISGLKMKKETHSTGYHLLRSDPVLADELEEPPESTQEEESAEDKAAATDKSPLWKAVVNLMSSIEGTGLLALPYVIAQSGLVAIAAMAVVPFIAFYTGTILIDCLYEKNDAGERVRVRSNYKQLGEAFSPRFGGTIVSTIQLVELFLLASLYLVLFASLSRGIFPDLPLSDKVWMLIAAAVSLPTLFVKNLSQVAWMSLLSVIALMVAVVAVLAYGIAHEYSWAPREILVWNIDKVPVSIAIIIFSYICHPVLPGVEASMENKSKYRTMLALSYFFVAIVKVFFSVCAFLSFSSNIQDVIVNSLPVGVIRSLVNAFLLLNVIFSYPFCVITIIQTIEESVSPDSFSCKIPDLVWFIGIRVSTNFLTLLPAILIPHFALFMAFISSLSGSAIAFILPVIFHLVIKQHELKLYHYIFDISVLIFGFLAAALGLVYSGKSLFEDLFHHHSNK</sequence>
<evidence type="ECO:0000256" key="2">
    <source>
        <dbReference type="ARBA" id="ARBA00008066"/>
    </source>
</evidence>
<evidence type="ECO:0000256" key="10">
    <source>
        <dbReference type="SAM" id="Phobius"/>
    </source>
</evidence>
<comment type="subcellular location">
    <subcellularLocation>
        <location evidence="1">Cytoplasmic vesicle membrane</location>
        <topology evidence="1">Multi-pass membrane protein</topology>
    </subcellularLocation>
</comment>
<dbReference type="EMBL" id="CALNXK010000373">
    <property type="protein sequence ID" value="CAH3184027.1"/>
    <property type="molecule type" value="Genomic_DNA"/>
</dbReference>
<dbReference type="PANTHER" id="PTHR22950">
    <property type="entry name" value="AMINO ACID TRANSPORTER"/>
    <property type="match status" value="1"/>
</dbReference>
<evidence type="ECO:0000313" key="12">
    <source>
        <dbReference type="EMBL" id="CAH3184027.1"/>
    </source>
</evidence>
<organism evidence="12 13">
    <name type="scientific">Porites lobata</name>
    <dbReference type="NCBI Taxonomy" id="104759"/>
    <lineage>
        <taxon>Eukaryota</taxon>
        <taxon>Metazoa</taxon>
        <taxon>Cnidaria</taxon>
        <taxon>Anthozoa</taxon>
        <taxon>Hexacorallia</taxon>
        <taxon>Scleractinia</taxon>
        <taxon>Fungiina</taxon>
        <taxon>Poritidae</taxon>
        <taxon>Porites</taxon>
    </lineage>
</organism>
<feature type="transmembrane region" description="Helical" evidence="10">
    <location>
        <begin position="115"/>
        <end position="139"/>
    </location>
</feature>
<evidence type="ECO:0000256" key="4">
    <source>
        <dbReference type="ARBA" id="ARBA00022692"/>
    </source>
</evidence>
<feature type="transmembrane region" description="Helical" evidence="10">
    <location>
        <begin position="301"/>
        <end position="325"/>
    </location>
</feature>
<evidence type="ECO:0000256" key="1">
    <source>
        <dbReference type="ARBA" id="ARBA00004439"/>
    </source>
</evidence>
<evidence type="ECO:0000256" key="6">
    <source>
        <dbReference type="ARBA" id="ARBA00022989"/>
    </source>
</evidence>
<gene>
    <name evidence="12" type="ORF">PLOB_00029624</name>
</gene>
<keyword evidence="5" id="KW-0532">Neurotransmitter transport</keyword>
<protein>
    <recommendedName>
        <fullName evidence="11">Amino acid transporter transmembrane domain-containing protein</fullName>
    </recommendedName>
</protein>
<evidence type="ECO:0000313" key="13">
    <source>
        <dbReference type="Proteomes" id="UP001159405"/>
    </source>
</evidence>
<feature type="transmembrane region" description="Helical" evidence="10">
    <location>
        <begin position="165"/>
        <end position="186"/>
    </location>
</feature>
<feature type="transmembrane region" description="Helical" evidence="10">
    <location>
        <begin position="443"/>
        <end position="466"/>
    </location>
</feature>
<feature type="transmembrane region" description="Helical" evidence="10">
    <location>
        <begin position="206"/>
        <end position="225"/>
    </location>
</feature>
<evidence type="ECO:0000256" key="9">
    <source>
        <dbReference type="SAM" id="MobiDB-lite"/>
    </source>
</evidence>
<dbReference type="PANTHER" id="PTHR22950:SF689">
    <property type="entry name" value="VESICULAR INHIBITORY AMINO ACID TRANSPORTER"/>
    <property type="match status" value="1"/>
</dbReference>
<feature type="compositionally biased region" description="Acidic residues" evidence="9">
    <location>
        <begin position="61"/>
        <end position="74"/>
    </location>
</feature>
<feature type="transmembrane region" description="Helical" evidence="10">
    <location>
        <begin position="385"/>
        <end position="406"/>
    </location>
</feature>
<evidence type="ECO:0000256" key="5">
    <source>
        <dbReference type="ARBA" id="ARBA00022775"/>
    </source>
</evidence>
<accession>A0ABN8RX30</accession>
<feature type="transmembrane region" description="Helical" evidence="10">
    <location>
        <begin position="345"/>
        <end position="365"/>
    </location>
</feature>
<evidence type="ECO:0000256" key="8">
    <source>
        <dbReference type="ARBA" id="ARBA00023329"/>
    </source>
</evidence>
<evidence type="ECO:0000256" key="7">
    <source>
        <dbReference type="ARBA" id="ARBA00023136"/>
    </source>
</evidence>
<keyword evidence="8" id="KW-0968">Cytoplasmic vesicle</keyword>
<comment type="caution">
    <text evidence="12">The sequence shown here is derived from an EMBL/GenBank/DDBJ whole genome shotgun (WGS) entry which is preliminary data.</text>
</comment>
<evidence type="ECO:0000259" key="11">
    <source>
        <dbReference type="Pfam" id="PF01490"/>
    </source>
</evidence>